<evidence type="ECO:0000313" key="4">
    <source>
        <dbReference type="Proteomes" id="UP000054270"/>
    </source>
</evidence>
<protein>
    <recommendedName>
        <fullName evidence="2">DUF6699 domain-containing protein</fullName>
    </recommendedName>
</protein>
<gene>
    <name evidence="3" type="ORF">HYPSUDRAFT_45223</name>
</gene>
<feature type="compositionally biased region" description="Low complexity" evidence="1">
    <location>
        <begin position="40"/>
        <end position="64"/>
    </location>
</feature>
<evidence type="ECO:0000313" key="3">
    <source>
        <dbReference type="EMBL" id="KJA18524.1"/>
    </source>
</evidence>
<feature type="region of interest" description="Disordered" evidence="1">
    <location>
        <begin position="24"/>
        <end position="84"/>
    </location>
</feature>
<reference evidence="4" key="1">
    <citation type="submission" date="2014-04" db="EMBL/GenBank/DDBJ databases">
        <title>Evolutionary Origins and Diversification of the Mycorrhizal Mutualists.</title>
        <authorList>
            <consortium name="DOE Joint Genome Institute"/>
            <consortium name="Mycorrhizal Genomics Consortium"/>
            <person name="Kohler A."/>
            <person name="Kuo A."/>
            <person name="Nagy L.G."/>
            <person name="Floudas D."/>
            <person name="Copeland A."/>
            <person name="Barry K.W."/>
            <person name="Cichocki N."/>
            <person name="Veneault-Fourrey C."/>
            <person name="LaButti K."/>
            <person name="Lindquist E.A."/>
            <person name="Lipzen A."/>
            <person name="Lundell T."/>
            <person name="Morin E."/>
            <person name="Murat C."/>
            <person name="Riley R."/>
            <person name="Ohm R."/>
            <person name="Sun H."/>
            <person name="Tunlid A."/>
            <person name="Henrissat B."/>
            <person name="Grigoriev I.V."/>
            <person name="Hibbett D.S."/>
            <person name="Martin F."/>
        </authorList>
    </citation>
    <scope>NUCLEOTIDE SEQUENCE [LARGE SCALE GENOMIC DNA]</scope>
    <source>
        <strain evidence="4">FD-334 SS-4</strain>
    </source>
</reference>
<evidence type="ECO:0000259" key="2">
    <source>
        <dbReference type="Pfam" id="PF20415"/>
    </source>
</evidence>
<proteinExistence type="predicted"/>
<dbReference type="OrthoDB" id="3045851at2759"/>
<dbReference type="AlphaFoldDB" id="A0A0D2NHT7"/>
<dbReference type="Pfam" id="PF20415">
    <property type="entry name" value="DUF6699"/>
    <property type="match status" value="1"/>
</dbReference>
<feature type="domain" description="DUF6699" evidence="2">
    <location>
        <begin position="97"/>
        <end position="224"/>
    </location>
</feature>
<keyword evidence="4" id="KW-1185">Reference proteome</keyword>
<organism evidence="3 4">
    <name type="scientific">Hypholoma sublateritium (strain FD-334 SS-4)</name>
    <dbReference type="NCBI Taxonomy" id="945553"/>
    <lineage>
        <taxon>Eukaryota</taxon>
        <taxon>Fungi</taxon>
        <taxon>Dikarya</taxon>
        <taxon>Basidiomycota</taxon>
        <taxon>Agaricomycotina</taxon>
        <taxon>Agaricomycetes</taxon>
        <taxon>Agaricomycetidae</taxon>
        <taxon>Agaricales</taxon>
        <taxon>Agaricineae</taxon>
        <taxon>Strophariaceae</taxon>
        <taxon>Hypholoma</taxon>
    </lineage>
</organism>
<name>A0A0D2NHT7_HYPSF</name>
<accession>A0A0D2NHT7</accession>
<dbReference type="EMBL" id="KN817588">
    <property type="protein sequence ID" value="KJA18524.1"/>
    <property type="molecule type" value="Genomic_DNA"/>
</dbReference>
<sequence>MPTPSTGIPKKRIRFATRDEYIDRYSDSETEISPINNPKSLGISYSSSSQSDSTSTASDGSSILATPPASEDLQYSPEEGNDSTLPHSFISPAVNFVWDMAQHPDTLDILSVHGDAPAVVWKADQAPLSTFSISVDGIYKWNIVLNARGRSYPTLHDTLMAIWENTSKIVSKVDAEELPPYIRGQVFKAREMRCREFVLPAEKEPLRRIDFMLESRQFVGISSESGTRNLTLHIGIISSRE</sequence>
<dbReference type="Proteomes" id="UP000054270">
    <property type="component" value="Unassembled WGS sequence"/>
</dbReference>
<evidence type="ECO:0000256" key="1">
    <source>
        <dbReference type="SAM" id="MobiDB-lite"/>
    </source>
</evidence>
<dbReference type="InterPro" id="IPR046522">
    <property type="entry name" value="DUF6699"/>
</dbReference>